<dbReference type="PANTHER" id="PTHR46224:SF6">
    <property type="entry name" value="ANKYRIN REPEAT FAMILY PROTEIN"/>
    <property type="match status" value="1"/>
</dbReference>
<dbReference type="OrthoDB" id="1915076at2759"/>
<protein>
    <submittedName>
        <fullName evidence="3">Uncharacterized protein</fullName>
    </submittedName>
</protein>
<gene>
    <name evidence="3" type="ORF">IFM89_029896</name>
</gene>
<dbReference type="PROSITE" id="PS50005">
    <property type="entry name" value="TPR"/>
    <property type="match status" value="1"/>
</dbReference>
<keyword evidence="2" id="KW-0472">Membrane</keyword>
<dbReference type="PANTHER" id="PTHR46224">
    <property type="entry name" value="ANKYRIN REPEAT FAMILY PROTEIN"/>
    <property type="match status" value="1"/>
</dbReference>
<dbReference type="AlphaFoldDB" id="A0A835LT78"/>
<feature type="repeat" description="TPR" evidence="1">
    <location>
        <begin position="292"/>
        <end position="325"/>
    </location>
</feature>
<reference evidence="3 4" key="1">
    <citation type="submission" date="2020-10" db="EMBL/GenBank/DDBJ databases">
        <title>The Coptis chinensis genome and diversification of protoberbering-type alkaloids.</title>
        <authorList>
            <person name="Wang B."/>
            <person name="Shu S."/>
            <person name="Song C."/>
            <person name="Liu Y."/>
        </authorList>
    </citation>
    <scope>NUCLEOTIDE SEQUENCE [LARGE SCALE GENOMIC DNA]</scope>
    <source>
        <strain evidence="3">HL-2020</strain>
        <tissue evidence="3">Leaf</tissue>
    </source>
</reference>
<keyword evidence="2" id="KW-1133">Transmembrane helix</keyword>
<organism evidence="3 4">
    <name type="scientific">Coptis chinensis</name>
    <dbReference type="NCBI Taxonomy" id="261450"/>
    <lineage>
        <taxon>Eukaryota</taxon>
        <taxon>Viridiplantae</taxon>
        <taxon>Streptophyta</taxon>
        <taxon>Embryophyta</taxon>
        <taxon>Tracheophyta</taxon>
        <taxon>Spermatophyta</taxon>
        <taxon>Magnoliopsida</taxon>
        <taxon>Ranunculales</taxon>
        <taxon>Ranunculaceae</taxon>
        <taxon>Coptidoideae</taxon>
        <taxon>Coptis</taxon>
    </lineage>
</organism>
<comment type="caution">
    <text evidence="3">The sequence shown here is derived from an EMBL/GenBank/DDBJ whole genome shotgun (WGS) entry which is preliminary data.</text>
</comment>
<dbReference type="InterPro" id="IPR011990">
    <property type="entry name" value="TPR-like_helical_dom_sf"/>
</dbReference>
<dbReference type="Gene3D" id="1.25.40.10">
    <property type="entry name" value="Tetratricopeptide repeat domain"/>
    <property type="match status" value="1"/>
</dbReference>
<name>A0A835LT78_9MAGN</name>
<keyword evidence="2" id="KW-0812">Transmembrane</keyword>
<dbReference type="EMBL" id="JADFTS010000007">
    <property type="protein sequence ID" value="KAF9598646.1"/>
    <property type="molecule type" value="Genomic_DNA"/>
</dbReference>
<dbReference type="Proteomes" id="UP000631114">
    <property type="component" value="Unassembled WGS sequence"/>
</dbReference>
<keyword evidence="1" id="KW-0802">TPR repeat</keyword>
<feature type="transmembrane region" description="Helical" evidence="2">
    <location>
        <begin position="347"/>
        <end position="364"/>
    </location>
</feature>
<proteinExistence type="predicted"/>
<dbReference type="SMART" id="SM00028">
    <property type="entry name" value="TPR"/>
    <property type="match status" value="1"/>
</dbReference>
<evidence type="ECO:0000256" key="2">
    <source>
        <dbReference type="SAM" id="Phobius"/>
    </source>
</evidence>
<evidence type="ECO:0000313" key="3">
    <source>
        <dbReference type="EMBL" id="KAF9598646.1"/>
    </source>
</evidence>
<accession>A0A835LT78</accession>
<dbReference type="InterPro" id="IPR051616">
    <property type="entry name" value="Cul2-RING_E3_ligase_SR"/>
</dbReference>
<sequence length="519" mass="58514">MDRLEEEVAGLKMNLYAIKEYLDEAFIGIVSHINNIEKRIQLIKRKQKFANDANITDQGASDASLVTPRLMKEAMKRKEKVEYLGDVEIPSYTHCYFHYMDKVPEVVRPFTLDIKEPMGDGTGGFMALALALGYRKENWIKVQADLLVELSCFKQEYVKMFSVHGFKNCVENLSKSGMDEFMKMPEAGYLVASKYHTAVVFFSKAKSVTFLPLRSAIPKNGPNVISIGLVENKMLKLKLKTNYPMPEIAKLWFDYHYPTNGDWETLLPAIIPAVSTGPFFLNACIKLRPDWLEAYYRKGVAWATLKKFNLAANAFSEGLRRDPEDKELQIALRFPTFWLEVLQDHCIFILVTICMASILLVTSVRTPRQMIDALNAEGPDIDIILVEVDLPVTKGLKLLNVGPSDANTNSTTVFSDDTDEKFRRSTILENSILNNREVERLSNASQLLASGSIPYNGGKCSNFLLQQQKNDTLDQGSSQVRRGRLAPVSRIEKSDFLSITGGGMANSRGIQEDILDFRS</sequence>
<dbReference type="InterPro" id="IPR019734">
    <property type="entry name" value="TPR_rpt"/>
</dbReference>
<keyword evidence="4" id="KW-1185">Reference proteome</keyword>
<evidence type="ECO:0000256" key="1">
    <source>
        <dbReference type="PROSITE-ProRule" id="PRU00339"/>
    </source>
</evidence>
<dbReference type="SUPFAM" id="SSF48452">
    <property type="entry name" value="TPR-like"/>
    <property type="match status" value="1"/>
</dbReference>
<evidence type="ECO:0000313" key="4">
    <source>
        <dbReference type="Proteomes" id="UP000631114"/>
    </source>
</evidence>